<dbReference type="InterPro" id="IPR036249">
    <property type="entry name" value="Thioredoxin-like_sf"/>
</dbReference>
<evidence type="ECO:0000313" key="2">
    <source>
        <dbReference type="EMBL" id="SVD44658.1"/>
    </source>
</evidence>
<feature type="domain" description="Alkyl hydroperoxide reductase subunit C/ Thiol specific antioxidant" evidence="1">
    <location>
        <begin position="2"/>
        <end position="80"/>
    </location>
</feature>
<dbReference type="EMBL" id="UINC01151196">
    <property type="protein sequence ID" value="SVD44658.1"/>
    <property type="molecule type" value="Genomic_DNA"/>
</dbReference>
<dbReference type="Gene3D" id="3.40.30.10">
    <property type="entry name" value="Glutaredoxin"/>
    <property type="match status" value="1"/>
</dbReference>
<dbReference type="Pfam" id="PF00578">
    <property type="entry name" value="AhpC-TSA"/>
    <property type="match status" value="1"/>
</dbReference>
<accession>A0A382VFI0</accession>
<dbReference type="SUPFAM" id="SSF52833">
    <property type="entry name" value="Thioredoxin-like"/>
    <property type="match status" value="1"/>
</dbReference>
<sequence>VELQKQKQVFDKKKVQILAISTDDLNGSLELASKTDIEFPLLFTSADSDVPDSYGVFNLFGDELASASMFLIDKRGEIMWKSIGEKTGHFVSSEKVLQQINSPQLSQ</sequence>
<gene>
    <name evidence="2" type="ORF">METZ01_LOCUS397512</name>
</gene>
<dbReference type="GO" id="GO:0016491">
    <property type="term" value="F:oxidoreductase activity"/>
    <property type="evidence" value="ECO:0007669"/>
    <property type="project" value="InterPro"/>
</dbReference>
<evidence type="ECO:0000259" key="1">
    <source>
        <dbReference type="Pfam" id="PF00578"/>
    </source>
</evidence>
<reference evidence="2" key="1">
    <citation type="submission" date="2018-05" db="EMBL/GenBank/DDBJ databases">
        <authorList>
            <person name="Lanie J.A."/>
            <person name="Ng W.-L."/>
            <person name="Kazmierczak K.M."/>
            <person name="Andrzejewski T.M."/>
            <person name="Davidsen T.M."/>
            <person name="Wayne K.J."/>
            <person name="Tettelin H."/>
            <person name="Glass J.I."/>
            <person name="Rusch D."/>
            <person name="Podicherti R."/>
            <person name="Tsui H.-C.T."/>
            <person name="Winkler M.E."/>
        </authorList>
    </citation>
    <scope>NUCLEOTIDE SEQUENCE</scope>
</reference>
<proteinExistence type="predicted"/>
<name>A0A382VFI0_9ZZZZ</name>
<organism evidence="2">
    <name type="scientific">marine metagenome</name>
    <dbReference type="NCBI Taxonomy" id="408172"/>
    <lineage>
        <taxon>unclassified sequences</taxon>
        <taxon>metagenomes</taxon>
        <taxon>ecological metagenomes</taxon>
    </lineage>
</organism>
<dbReference type="InterPro" id="IPR000866">
    <property type="entry name" value="AhpC/TSA"/>
</dbReference>
<protein>
    <recommendedName>
        <fullName evidence="1">Alkyl hydroperoxide reductase subunit C/ Thiol specific antioxidant domain-containing protein</fullName>
    </recommendedName>
</protein>
<dbReference type="GO" id="GO:0016209">
    <property type="term" value="F:antioxidant activity"/>
    <property type="evidence" value="ECO:0007669"/>
    <property type="project" value="InterPro"/>
</dbReference>
<dbReference type="AlphaFoldDB" id="A0A382VFI0"/>
<feature type="non-terminal residue" evidence="2">
    <location>
        <position position="1"/>
    </location>
</feature>